<keyword evidence="6 8" id="KW-0503">Monooxygenase</keyword>
<keyword evidence="10" id="KW-1185">Reference proteome</keyword>
<dbReference type="PRINTS" id="PR00385">
    <property type="entry name" value="P450"/>
</dbReference>
<dbReference type="PROSITE" id="PS00086">
    <property type="entry name" value="CYTOCHROME_P450"/>
    <property type="match status" value="1"/>
</dbReference>
<evidence type="ECO:0000313" key="10">
    <source>
        <dbReference type="Proteomes" id="UP000585681"/>
    </source>
</evidence>
<dbReference type="PANTHER" id="PTHR46696:SF1">
    <property type="entry name" value="CYTOCHROME P450 YJIB-RELATED"/>
    <property type="match status" value="1"/>
</dbReference>
<dbReference type="EMBL" id="JACIEQ010000001">
    <property type="protein sequence ID" value="MBB4020527.1"/>
    <property type="molecule type" value="Genomic_DNA"/>
</dbReference>
<evidence type="ECO:0000256" key="8">
    <source>
        <dbReference type="RuleBase" id="RU000461"/>
    </source>
</evidence>
<dbReference type="PANTHER" id="PTHR46696">
    <property type="entry name" value="P450, PUTATIVE (EUROFUNG)-RELATED"/>
    <property type="match status" value="1"/>
</dbReference>
<evidence type="ECO:0000256" key="4">
    <source>
        <dbReference type="ARBA" id="ARBA00023002"/>
    </source>
</evidence>
<keyword evidence="5 8" id="KW-0408">Iron</keyword>
<dbReference type="InterPro" id="IPR017972">
    <property type="entry name" value="Cyt_P450_CS"/>
</dbReference>
<comment type="similarity">
    <text evidence="1 8">Belongs to the cytochrome P450 family.</text>
</comment>
<dbReference type="InterPro" id="IPR002397">
    <property type="entry name" value="Cyt_P450_B"/>
</dbReference>
<keyword evidence="2 8" id="KW-0349">Heme</keyword>
<sequence length="430" mass="48824">MSQTMIPAELVAPLFNPLTFGIGKRDQAHEILKTLRQDYPLGKAEVPGFDPMWIVSRYSDVREVLRKDDVFRSAIESKTLVPQSGKELVAQYTGGKKNILRTLVHMDGEDHIKHRNLTAPQFTPEGLSKFKPMVEESADRWIKVMDEQAPEIDFAKEVAFRYPLEVMMDIVGVDRKDHPRILELVQWFFNFADPDLMRPGADPTDPTEVVKTWDLVNNEFGKMYSEVIADRRGCPKDDVATILANSEKHGCPMDPNTMISYFLIFSSAGHDSAAATTATGMWYLAEHPELLAELKADPKLISAFVEEAIRWTSPVQQFIRTANEDYELSGQQIKKGDQMYVSYFSANFDEDMFPEPFTFNIHRRPNRHITFGAGNHICVGANLARMELKVFWEKLIPRLESVELAGEPKMANSEFVCGPKSVPIRYTLTA</sequence>
<dbReference type="RefSeq" id="WP_054538361.1">
    <property type="nucleotide sequence ID" value="NZ_JACIEQ010000001.1"/>
</dbReference>
<dbReference type="Proteomes" id="UP000585681">
    <property type="component" value="Unassembled WGS sequence"/>
</dbReference>
<dbReference type="AlphaFoldDB" id="A0A840CE73"/>
<gene>
    <name evidence="9" type="ORF">GGR17_000318</name>
</gene>
<dbReference type="PRINTS" id="PR00359">
    <property type="entry name" value="BP450"/>
</dbReference>
<dbReference type="GO" id="GO:0020037">
    <property type="term" value="F:heme binding"/>
    <property type="evidence" value="ECO:0007669"/>
    <property type="project" value="InterPro"/>
</dbReference>
<evidence type="ECO:0000256" key="2">
    <source>
        <dbReference type="ARBA" id="ARBA00022617"/>
    </source>
</evidence>
<evidence type="ECO:0000256" key="1">
    <source>
        <dbReference type="ARBA" id="ARBA00010617"/>
    </source>
</evidence>
<accession>A0A840CE73</accession>
<evidence type="ECO:0000256" key="6">
    <source>
        <dbReference type="ARBA" id="ARBA00023033"/>
    </source>
</evidence>
<reference evidence="9" key="1">
    <citation type="submission" date="2020-08" db="EMBL/GenBank/DDBJ databases">
        <title>Genomic Encyclopedia of Type Strains, Phase IV (KMG-IV): sequencing the most valuable type-strain genomes for metagenomic binning, comparative biology and taxonomic classification.</title>
        <authorList>
            <person name="Goeker M."/>
        </authorList>
    </citation>
    <scope>NUCLEOTIDE SEQUENCE [LARGE SCALE GENOMIC DNA]</scope>
    <source>
        <strain evidence="9">DSM 105040</strain>
    </source>
</reference>
<keyword evidence="4 8" id="KW-0560">Oxidoreductase</keyword>
<dbReference type="GO" id="GO:0016705">
    <property type="term" value="F:oxidoreductase activity, acting on paired donors, with incorporation or reduction of molecular oxygen"/>
    <property type="evidence" value="ECO:0007669"/>
    <property type="project" value="InterPro"/>
</dbReference>
<dbReference type="SUPFAM" id="SSF48264">
    <property type="entry name" value="Cytochrome P450"/>
    <property type="match status" value="1"/>
</dbReference>
<comment type="function">
    <text evidence="7">Cytochromes P450 are a group of heme-thiolate monooxygenases. They oxidize a variety of structurally unrelated compounds, including steroids, fatty acids, and xenobiotics.</text>
</comment>
<dbReference type="Gene3D" id="1.10.630.10">
    <property type="entry name" value="Cytochrome P450"/>
    <property type="match status" value="1"/>
</dbReference>
<dbReference type="InterPro" id="IPR036396">
    <property type="entry name" value="Cyt_P450_sf"/>
</dbReference>
<evidence type="ECO:0008006" key="11">
    <source>
        <dbReference type="Google" id="ProtNLM"/>
    </source>
</evidence>
<dbReference type="FunFam" id="1.10.630.10:FF:000018">
    <property type="entry name" value="Cytochrome P450 monooxygenase"/>
    <property type="match status" value="1"/>
</dbReference>
<proteinExistence type="inferred from homology"/>
<dbReference type="GO" id="GO:0004497">
    <property type="term" value="F:monooxygenase activity"/>
    <property type="evidence" value="ECO:0007669"/>
    <property type="project" value="UniProtKB-KW"/>
</dbReference>
<dbReference type="Pfam" id="PF00067">
    <property type="entry name" value="p450"/>
    <property type="match status" value="1"/>
</dbReference>
<evidence type="ECO:0000256" key="5">
    <source>
        <dbReference type="ARBA" id="ARBA00023004"/>
    </source>
</evidence>
<dbReference type="GO" id="GO:0005506">
    <property type="term" value="F:iron ion binding"/>
    <property type="evidence" value="ECO:0007669"/>
    <property type="project" value="InterPro"/>
</dbReference>
<dbReference type="InterPro" id="IPR001128">
    <property type="entry name" value="Cyt_P450"/>
</dbReference>
<protein>
    <recommendedName>
        <fullName evidence="11">Cytochrome P450</fullName>
    </recommendedName>
</protein>
<comment type="caution">
    <text evidence="9">The sequence shown here is derived from an EMBL/GenBank/DDBJ whole genome shotgun (WGS) entry which is preliminary data.</text>
</comment>
<organism evidence="9 10">
    <name type="scientific">Actibacterium naphthalenivorans</name>
    <dbReference type="NCBI Taxonomy" id="1614693"/>
    <lineage>
        <taxon>Bacteria</taxon>
        <taxon>Pseudomonadati</taxon>
        <taxon>Pseudomonadota</taxon>
        <taxon>Alphaproteobacteria</taxon>
        <taxon>Rhodobacterales</taxon>
        <taxon>Roseobacteraceae</taxon>
        <taxon>Actibacterium</taxon>
    </lineage>
</organism>
<evidence type="ECO:0000313" key="9">
    <source>
        <dbReference type="EMBL" id="MBB4020527.1"/>
    </source>
</evidence>
<keyword evidence="3 8" id="KW-0479">Metal-binding</keyword>
<evidence type="ECO:0000256" key="7">
    <source>
        <dbReference type="ARBA" id="ARBA00043906"/>
    </source>
</evidence>
<evidence type="ECO:0000256" key="3">
    <source>
        <dbReference type="ARBA" id="ARBA00022723"/>
    </source>
</evidence>
<name>A0A840CE73_9RHOB</name>